<proteinExistence type="predicted"/>
<keyword evidence="2" id="KW-1185">Reference proteome</keyword>
<dbReference type="AlphaFoldDB" id="A0A0H2RYU4"/>
<gene>
    <name evidence="1" type="ORF">SCHPADRAFT_542950</name>
</gene>
<evidence type="ECO:0000313" key="1">
    <source>
        <dbReference type="EMBL" id="KLO09906.1"/>
    </source>
</evidence>
<accession>A0A0H2RYU4</accession>
<organism evidence="1 2">
    <name type="scientific">Schizopora paradoxa</name>
    <dbReference type="NCBI Taxonomy" id="27342"/>
    <lineage>
        <taxon>Eukaryota</taxon>
        <taxon>Fungi</taxon>
        <taxon>Dikarya</taxon>
        <taxon>Basidiomycota</taxon>
        <taxon>Agaricomycotina</taxon>
        <taxon>Agaricomycetes</taxon>
        <taxon>Hymenochaetales</taxon>
        <taxon>Schizoporaceae</taxon>
        <taxon>Schizopora</taxon>
    </lineage>
</organism>
<name>A0A0H2RYU4_9AGAM</name>
<dbReference type="EMBL" id="KQ086041">
    <property type="protein sequence ID" value="KLO09906.1"/>
    <property type="molecule type" value="Genomic_DNA"/>
</dbReference>
<protein>
    <submittedName>
        <fullName evidence="1">Uncharacterized protein</fullName>
    </submittedName>
</protein>
<dbReference type="Proteomes" id="UP000053477">
    <property type="component" value="Unassembled WGS sequence"/>
</dbReference>
<reference evidence="1 2" key="1">
    <citation type="submission" date="2015-04" db="EMBL/GenBank/DDBJ databases">
        <title>Complete genome sequence of Schizopora paradoxa KUC8140, a cosmopolitan wood degrader in East Asia.</title>
        <authorList>
            <consortium name="DOE Joint Genome Institute"/>
            <person name="Min B."/>
            <person name="Park H."/>
            <person name="Jang Y."/>
            <person name="Kim J.-J."/>
            <person name="Kim K.H."/>
            <person name="Pangilinan J."/>
            <person name="Lipzen A."/>
            <person name="Riley R."/>
            <person name="Grigoriev I.V."/>
            <person name="Spatafora J.W."/>
            <person name="Choi I.-G."/>
        </authorList>
    </citation>
    <scope>NUCLEOTIDE SEQUENCE [LARGE SCALE GENOMIC DNA]</scope>
    <source>
        <strain evidence="1 2">KUC8140</strain>
    </source>
</reference>
<evidence type="ECO:0000313" key="2">
    <source>
        <dbReference type="Proteomes" id="UP000053477"/>
    </source>
</evidence>
<dbReference type="InParanoid" id="A0A0H2RYU4"/>
<sequence>MYIICAVLFSTLKSSKTIIAVATAHALQAVGSVLSARFILQLRSYLTDLTMQSMSVPPEHIMRVEKEINSGGRKSSGDISGGTVISITSTVIVSPPYSV</sequence>